<keyword evidence="1" id="KW-1185">Reference proteome</keyword>
<reference evidence="2" key="1">
    <citation type="submission" date="2022-11" db="UniProtKB">
        <authorList>
            <consortium name="WormBaseParasite"/>
        </authorList>
    </citation>
    <scope>IDENTIFICATION</scope>
</reference>
<accession>A0A915HRQ8</accession>
<evidence type="ECO:0000313" key="1">
    <source>
        <dbReference type="Proteomes" id="UP000887565"/>
    </source>
</evidence>
<protein>
    <submittedName>
        <fullName evidence="2">Uncharacterized protein</fullName>
    </submittedName>
</protein>
<dbReference type="Proteomes" id="UP000887565">
    <property type="component" value="Unplaced"/>
</dbReference>
<sequence>MFENPTLDDEQLASHLWNILPPCVRAQWTNTDQQRAVSFFVLVGGRYWLLAREVDDQTPTWVDFAKNANLWGPGGVAVGKGDASMMLTSSLTARNVSPKALATGGGSFAAATGCCWAIVASVWAPVLIVDSDAATTAVSCVLRLACSTAWRTASTASDDSSPSNRILSTRVA</sequence>
<proteinExistence type="predicted"/>
<evidence type="ECO:0000313" key="2">
    <source>
        <dbReference type="WBParaSite" id="nRc.2.0.1.t04057-RA"/>
    </source>
</evidence>
<name>A0A915HRQ8_ROMCU</name>
<organism evidence="1 2">
    <name type="scientific">Romanomermis culicivorax</name>
    <name type="common">Nematode worm</name>
    <dbReference type="NCBI Taxonomy" id="13658"/>
    <lineage>
        <taxon>Eukaryota</taxon>
        <taxon>Metazoa</taxon>
        <taxon>Ecdysozoa</taxon>
        <taxon>Nematoda</taxon>
        <taxon>Enoplea</taxon>
        <taxon>Dorylaimia</taxon>
        <taxon>Mermithida</taxon>
        <taxon>Mermithoidea</taxon>
        <taxon>Mermithidae</taxon>
        <taxon>Romanomermis</taxon>
    </lineage>
</organism>
<dbReference type="WBParaSite" id="nRc.2.0.1.t04057-RA">
    <property type="protein sequence ID" value="nRc.2.0.1.t04057-RA"/>
    <property type="gene ID" value="nRc.2.0.1.g04057"/>
</dbReference>
<dbReference type="AlphaFoldDB" id="A0A915HRQ8"/>